<organism evidence="3 4">
    <name type="scientific">Aphanomyces euteiches</name>
    <dbReference type="NCBI Taxonomy" id="100861"/>
    <lineage>
        <taxon>Eukaryota</taxon>
        <taxon>Sar</taxon>
        <taxon>Stramenopiles</taxon>
        <taxon>Oomycota</taxon>
        <taxon>Saprolegniomycetes</taxon>
        <taxon>Saprolegniales</taxon>
        <taxon>Verrucalvaceae</taxon>
        <taxon>Aphanomyces</taxon>
    </lineage>
</organism>
<feature type="compositionally biased region" description="Polar residues" evidence="1">
    <location>
        <begin position="277"/>
        <end position="288"/>
    </location>
</feature>
<keyword evidence="2" id="KW-0812">Transmembrane</keyword>
<proteinExistence type="predicted"/>
<evidence type="ECO:0000256" key="1">
    <source>
        <dbReference type="SAM" id="MobiDB-lite"/>
    </source>
</evidence>
<accession>A0A6G0WAL7</accession>
<dbReference type="EMBL" id="VJMJ01000310">
    <property type="protein sequence ID" value="KAF0723309.1"/>
    <property type="molecule type" value="Genomic_DNA"/>
</dbReference>
<evidence type="ECO:0000313" key="4">
    <source>
        <dbReference type="Proteomes" id="UP000481153"/>
    </source>
</evidence>
<feature type="region of interest" description="Disordered" evidence="1">
    <location>
        <begin position="276"/>
        <end position="298"/>
    </location>
</feature>
<reference evidence="3 4" key="1">
    <citation type="submission" date="2019-07" db="EMBL/GenBank/DDBJ databases">
        <title>Genomics analysis of Aphanomyces spp. identifies a new class of oomycete effector associated with host adaptation.</title>
        <authorList>
            <person name="Gaulin E."/>
        </authorList>
    </citation>
    <scope>NUCLEOTIDE SEQUENCE [LARGE SCALE GENOMIC DNA]</scope>
    <source>
        <strain evidence="3 4">ATCC 201684</strain>
    </source>
</reference>
<name>A0A6G0WAL7_9STRA</name>
<evidence type="ECO:0000256" key="2">
    <source>
        <dbReference type="SAM" id="Phobius"/>
    </source>
</evidence>
<protein>
    <submittedName>
        <fullName evidence="3">Uncharacterized protein</fullName>
    </submittedName>
</protein>
<keyword evidence="4" id="KW-1185">Reference proteome</keyword>
<dbReference type="AlphaFoldDB" id="A0A6G0WAL7"/>
<comment type="caution">
    <text evidence="3">The sequence shown here is derived from an EMBL/GenBank/DDBJ whole genome shotgun (WGS) entry which is preliminary data.</text>
</comment>
<gene>
    <name evidence="3" type="ORF">Ae201684_017748</name>
</gene>
<dbReference type="Proteomes" id="UP000481153">
    <property type="component" value="Unassembled WGS sequence"/>
</dbReference>
<keyword evidence="2" id="KW-1133">Transmembrane helix</keyword>
<keyword evidence="2" id="KW-0472">Membrane</keyword>
<evidence type="ECO:0000313" key="3">
    <source>
        <dbReference type="EMBL" id="KAF0723309.1"/>
    </source>
</evidence>
<feature type="transmembrane region" description="Helical" evidence="2">
    <location>
        <begin position="368"/>
        <end position="387"/>
    </location>
</feature>
<sequence>MISSLKKRGGLFKDEVWIVNTCELSMLVSVIEIPCGIIEKTLCFFSSRSRASRRFCRVASFLCMSKPFEVSMCHPSFCATDTKPPCFFRMAWTKSSRPSDFKSCVSGISILGWVFAIARSSFVVSVREECTYPVYRSKNVEIFQVDGRRETSLDRQHVTGGRHAKARFVRMMMSHPKAAKCFFDGTIVLSTESKTTQRWGAHLQDTKRYLYIDRATASVCSLISMNYIVTLTRTTCQSVAASVSKAFTNGTEKDAFSAWSRREVVANEQRVAVETVARSTTSQSTASPSKRALATPKPPCSNWPQHETLFHLLFMPLHLSKLSLLKTLKTMAFNETTITINGVAYGEARWKEIAPDFRALSSLPATEATLWILYMAFGWSLLGLLSCRVISLSTASTICSHSQAWRIHLGTEKIAPVL</sequence>